<dbReference type="Proteomes" id="UP000593601">
    <property type="component" value="Chromosome"/>
</dbReference>
<keyword evidence="3" id="KW-1185">Reference proteome</keyword>
<evidence type="ECO:0000313" key="3">
    <source>
        <dbReference type="Proteomes" id="UP000593601"/>
    </source>
</evidence>
<accession>A0A7M2RH58</accession>
<name>A0A7M2RH58_9FIRM</name>
<keyword evidence="1" id="KW-0472">Membrane</keyword>
<evidence type="ECO:0000256" key="1">
    <source>
        <dbReference type="SAM" id="Phobius"/>
    </source>
</evidence>
<keyword evidence="1" id="KW-0812">Transmembrane</keyword>
<dbReference type="EMBL" id="CP063304">
    <property type="protein sequence ID" value="QOV19655.1"/>
    <property type="molecule type" value="Genomic_DNA"/>
</dbReference>
<reference evidence="2 3" key="1">
    <citation type="submission" date="2020-10" db="EMBL/GenBank/DDBJ databases">
        <title>Blautia liquoris sp.nov., isolated from the mud in a fermentation cellar used for the production of Chinese strong-flavoured liquor.</title>
        <authorList>
            <person name="Lu L."/>
        </authorList>
    </citation>
    <scope>NUCLEOTIDE SEQUENCE [LARGE SCALE GENOMIC DNA]</scope>
    <source>
        <strain evidence="2 3">LZLJ-3</strain>
    </source>
</reference>
<sequence length="373" mass="43303">MQRKVREIVQKLPLWIRGLIINMVALLLLLAVFYMTGNYLYGPAKTARAYCDAKLSEDWNKVYDNCKLPDSKFLSRKIFVNANSYQEEGTKKKRDKKEMTSYMLRKQKGDAKRSTYKVSYSLKDDGESYSDNLVMTRGESVLHWFHNWYVLPEDLYLKDIKLTVPEKAKITVDGICLSGGKPSEDKNLAIYKLPYMFRGNHTIELKEAGKETYQEIFEIDNQRSVEVVPEFALSNESGREISERAEQAVNEIFKATSGNQSFSKVSQFFAEDSFASAESDFNKLKTKFSTKKRAGISTLSVTRITTSVKNNKEDKMSAEIEIRYTVQEVKRRFFFFYKDKNYSDTESLKVRVAKEDDRWVFDHGIIPLLEKDR</sequence>
<dbReference type="AlphaFoldDB" id="A0A7M2RH58"/>
<keyword evidence="1" id="KW-1133">Transmembrane helix</keyword>
<evidence type="ECO:0000313" key="2">
    <source>
        <dbReference type="EMBL" id="QOV19655.1"/>
    </source>
</evidence>
<organism evidence="2 3">
    <name type="scientific">Blautia liquoris</name>
    <dbReference type="NCBI Taxonomy" id="2779518"/>
    <lineage>
        <taxon>Bacteria</taxon>
        <taxon>Bacillati</taxon>
        <taxon>Bacillota</taxon>
        <taxon>Clostridia</taxon>
        <taxon>Lachnospirales</taxon>
        <taxon>Lachnospiraceae</taxon>
        <taxon>Blautia</taxon>
    </lineage>
</organism>
<protein>
    <submittedName>
        <fullName evidence="2">Uncharacterized protein</fullName>
    </submittedName>
</protein>
<dbReference type="RefSeq" id="WP_193735975.1">
    <property type="nucleotide sequence ID" value="NZ_CP063304.1"/>
</dbReference>
<gene>
    <name evidence="2" type="ORF">INP51_01370</name>
</gene>
<proteinExistence type="predicted"/>
<dbReference type="KEGG" id="bliq:INP51_01370"/>
<feature type="transmembrane region" description="Helical" evidence="1">
    <location>
        <begin position="12"/>
        <end position="35"/>
    </location>
</feature>